<evidence type="ECO:0000313" key="4">
    <source>
        <dbReference type="EMBL" id="TBU65633.1"/>
    </source>
</evidence>
<keyword evidence="5" id="KW-1185">Reference proteome</keyword>
<name>A0A4Q9QCX1_9APHY</name>
<dbReference type="Pfam" id="PF06985">
    <property type="entry name" value="HET"/>
    <property type="match status" value="1"/>
</dbReference>
<feature type="domain" description="DUF8212" evidence="3">
    <location>
        <begin position="258"/>
        <end position="448"/>
    </location>
</feature>
<dbReference type="InterPro" id="IPR010730">
    <property type="entry name" value="HET"/>
</dbReference>
<feature type="region of interest" description="Disordered" evidence="1">
    <location>
        <begin position="611"/>
        <end position="636"/>
    </location>
</feature>
<dbReference type="PANTHER" id="PTHR10622:SF10">
    <property type="entry name" value="HET DOMAIN-CONTAINING PROTEIN"/>
    <property type="match status" value="1"/>
</dbReference>
<evidence type="ECO:0000259" key="2">
    <source>
        <dbReference type="Pfam" id="PF06985"/>
    </source>
</evidence>
<dbReference type="Pfam" id="PF26640">
    <property type="entry name" value="DUF8212"/>
    <property type="match status" value="1"/>
</dbReference>
<feature type="domain" description="Heterokaryon incompatibility" evidence="2">
    <location>
        <begin position="20"/>
        <end position="141"/>
    </location>
</feature>
<protein>
    <submittedName>
        <fullName evidence="4">Heterokaryon incompatibility protein-domain-containing protein</fullName>
    </submittedName>
</protein>
<sequence length="636" mass="71724">MRLLDTETGHFVNNPGTVPYAILSHVWDRRELSYQDALQIQNSSQLTAVVDEVSPSQSPTLVSHTSSAFSIAHSSSILDHPDLTSKVREACRVAREHGYRYIWIDSCCIDKTSSSELSEAINSMHRWYRDASVCYAFLADVPTANRAEIRSPGSPFYQSRWFTRGWTLQELIASRSLVFLSRDWVALGTKVSLVDVVETITGIDQDILRHQKSLDQVSVARRMSWASRRSTTRVEDEAYCLLGIFGINMETLYGEGRHAFFRLQEKILMQIPDQSIFAWGLPFPRRIPPPAPPEVLDLVTLDATLFARAPSDFAHSDAIVSLSHHGFRTKLQRSTLQPPEYSFSSYGLRTELPVVPAHAHYTTPDYVFVILACQHSEGSADDFIAVAFSVHPDASESHTQLVSAGLRWRPRASVGPFITCRLVALSLKDIQARQSPHMRDLLWSVYLPSYDRSTSESALITIDEADVLLAPTIDEGFSSNGYEVECDIVSDAHGNRRRRFSLRKRDIDFFLSGTYESSRHGNHVVVCMVLEECSMLDPYGHPVQKGSMLWIHSTGRTEVTWMGKSNKVENLNAVFRSTTGLSVSLAFSLEVKAGYQCSLVVEEISVRRDQDDEVRPLSSHGEWRRRRRSRQPHGKT</sequence>
<dbReference type="PANTHER" id="PTHR10622">
    <property type="entry name" value="HET DOMAIN-CONTAINING PROTEIN"/>
    <property type="match status" value="1"/>
</dbReference>
<dbReference type="STRING" id="114155.A0A4Q9QCX1"/>
<dbReference type="AlphaFoldDB" id="A0A4Q9QCX1"/>
<evidence type="ECO:0000256" key="1">
    <source>
        <dbReference type="SAM" id="MobiDB-lite"/>
    </source>
</evidence>
<evidence type="ECO:0000259" key="3">
    <source>
        <dbReference type="Pfam" id="PF26640"/>
    </source>
</evidence>
<dbReference type="Proteomes" id="UP000292082">
    <property type="component" value="Unassembled WGS sequence"/>
</dbReference>
<evidence type="ECO:0000313" key="5">
    <source>
        <dbReference type="Proteomes" id="UP000292082"/>
    </source>
</evidence>
<reference evidence="4 5" key="1">
    <citation type="submission" date="2019-01" db="EMBL/GenBank/DDBJ databases">
        <title>Draft genome sequences of three monokaryotic isolates of the white-rot basidiomycete fungus Dichomitus squalens.</title>
        <authorList>
            <consortium name="DOE Joint Genome Institute"/>
            <person name="Lopez S.C."/>
            <person name="Andreopoulos B."/>
            <person name="Pangilinan J."/>
            <person name="Lipzen A."/>
            <person name="Riley R."/>
            <person name="Ahrendt S."/>
            <person name="Ng V."/>
            <person name="Barry K."/>
            <person name="Daum C."/>
            <person name="Grigoriev I.V."/>
            <person name="Hilden K.S."/>
            <person name="Makela M.R."/>
            <person name="de Vries R.P."/>
        </authorList>
    </citation>
    <scope>NUCLEOTIDE SEQUENCE [LARGE SCALE GENOMIC DNA]</scope>
    <source>
        <strain evidence="4 5">CBS 464.89</strain>
    </source>
</reference>
<dbReference type="InterPro" id="IPR058525">
    <property type="entry name" value="DUF8212"/>
</dbReference>
<organism evidence="4 5">
    <name type="scientific">Dichomitus squalens</name>
    <dbReference type="NCBI Taxonomy" id="114155"/>
    <lineage>
        <taxon>Eukaryota</taxon>
        <taxon>Fungi</taxon>
        <taxon>Dikarya</taxon>
        <taxon>Basidiomycota</taxon>
        <taxon>Agaricomycotina</taxon>
        <taxon>Agaricomycetes</taxon>
        <taxon>Polyporales</taxon>
        <taxon>Polyporaceae</taxon>
        <taxon>Dichomitus</taxon>
    </lineage>
</organism>
<proteinExistence type="predicted"/>
<feature type="compositionally biased region" description="Basic residues" evidence="1">
    <location>
        <begin position="623"/>
        <end position="636"/>
    </location>
</feature>
<accession>A0A4Q9QCX1</accession>
<gene>
    <name evidence="4" type="ORF">BD310DRAFT_836630</name>
</gene>
<dbReference type="EMBL" id="ML145084">
    <property type="protein sequence ID" value="TBU65633.1"/>
    <property type="molecule type" value="Genomic_DNA"/>
</dbReference>